<evidence type="ECO:0000256" key="7">
    <source>
        <dbReference type="ARBA" id="ARBA00023136"/>
    </source>
</evidence>
<evidence type="ECO:0000256" key="2">
    <source>
        <dbReference type="ARBA" id="ARBA00022448"/>
    </source>
</evidence>
<keyword evidence="6 9" id="KW-1133">Transmembrane helix</keyword>
<name>A0AAF1K3G9_9PROT</name>
<organism evidence="11 12">
    <name type="scientific">Plastoroseomonas arctica</name>
    <dbReference type="NCBI Taxonomy" id="1509237"/>
    <lineage>
        <taxon>Bacteria</taxon>
        <taxon>Pseudomonadati</taxon>
        <taxon>Pseudomonadota</taxon>
        <taxon>Alphaproteobacteria</taxon>
        <taxon>Acetobacterales</taxon>
        <taxon>Acetobacteraceae</taxon>
        <taxon>Plastoroseomonas</taxon>
    </lineage>
</organism>
<evidence type="ECO:0000256" key="1">
    <source>
        <dbReference type="ARBA" id="ARBA00004429"/>
    </source>
</evidence>
<dbReference type="Proteomes" id="UP001196068">
    <property type="component" value="Unassembled WGS sequence"/>
</dbReference>
<keyword evidence="7 9" id="KW-0472">Membrane</keyword>
<dbReference type="GO" id="GO:0022857">
    <property type="term" value="F:transmembrane transporter activity"/>
    <property type="evidence" value="ECO:0007669"/>
    <property type="project" value="UniProtKB-UniRule"/>
</dbReference>
<dbReference type="InterPro" id="IPR055348">
    <property type="entry name" value="DctQ"/>
</dbReference>
<feature type="transmembrane region" description="Helical" evidence="9">
    <location>
        <begin position="133"/>
        <end position="152"/>
    </location>
</feature>
<evidence type="ECO:0000313" key="12">
    <source>
        <dbReference type="Proteomes" id="UP001196068"/>
    </source>
</evidence>
<evidence type="ECO:0000256" key="6">
    <source>
        <dbReference type="ARBA" id="ARBA00022989"/>
    </source>
</evidence>
<dbReference type="GO" id="GO:0005886">
    <property type="term" value="C:plasma membrane"/>
    <property type="evidence" value="ECO:0007669"/>
    <property type="project" value="UniProtKB-SubCell"/>
</dbReference>
<accession>A0AAF1K3G9</accession>
<keyword evidence="5 9" id="KW-0812">Transmembrane</keyword>
<keyword evidence="12" id="KW-1185">Reference proteome</keyword>
<reference evidence="11" key="1">
    <citation type="submission" date="2020-01" db="EMBL/GenBank/DDBJ databases">
        <authorList>
            <person name="Rat A."/>
        </authorList>
    </citation>
    <scope>NUCLEOTIDE SEQUENCE</scope>
    <source>
        <strain evidence="11">LMG 28251</strain>
    </source>
</reference>
<reference evidence="11" key="2">
    <citation type="journal article" date="2021" name="Syst. Appl. Microbiol.">
        <title>Roseomonas hellenica sp. nov., isolated from roots of wild-growing Alkanna tinctoria.</title>
        <authorList>
            <person name="Rat A."/>
            <person name="Naranjo H.D."/>
            <person name="Lebbe L."/>
            <person name="Cnockaert M."/>
            <person name="Krigas N."/>
            <person name="Grigoriadou K."/>
            <person name="Maloupa E."/>
            <person name="Willems A."/>
        </authorList>
    </citation>
    <scope>NUCLEOTIDE SEQUENCE</scope>
    <source>
        <strain evidence="11">LMG 28251</strain>
    </source>
</reference>
<feature type="transmembrane region" description="Helical" evidence="9">
    <location>
        <begin position="92"/>
        <end position="113"/>
    </location>
</feature>
<keyword evidence="2 9" id="KW-0813">Transport</keyword>
<dbReference type="AlphaFoldDB" id="A0AAF1K3G9"/>
<feature type="transmembrane region" description="Helical" evidence="9">
    <location>
        <begin position="53"/>
        <end position="71"/>
    </location>
</feature>
<evidence type="ECO:0000256" key="3">
    <source>
        <dbReference type="ARBA" id="ARBA00022475"/>
    </source>
</evidence>
<evidence type="ECO:0000256" key="9">
    <source>
        <dbReference type="RuleBase" id="RU369079"/>
    </source>
</evidence>
<dbReference type="InterPro" id="IPR007387">
    <property type="entry name" value="TRAP_DctQ"/>
</dbReference>
<evidence type="ECO:0000256" key="5">
    <source>
        <dbReference type="ARBA" id="ARBA00022692"/>
    </source>
</evidence>
<dbReference type="PANTHER" id="PTHR35011:SF2">
    <property type="entry name" value="2,3-DIKETO-L-GULONATE TRAP TRANSPORTER SMALL PERMEASE PROTEIN YIAM"/>
    <property type="match status" value="1"/>
</dbReference>
<dbReference type="GO" id="GO:0015740">
    <property type="term" value="P:C4-dicarboxylate transport"/>
    <property type="evidence" value="ECO:0007669"/>
    <property type="project" value="TreeGrafter"/>
</dbReference>
<evidence type="ECO:0000256" key="4">
    <source>
        <dbReference type="ARBA" id="ARBA00022519"/>
    </source>
</evidence>
<gene>
    <name evidence="11" type="ORF">GXW79_08030</name>
</gene>
<evidence type="ECO:0000256" key="8">
    <source>
        <dbReference type="ARBA" id="ARBA00038436"/>
    </source>
</evidence>
<evidence type="ECO:0000259" key="10">
    <source>
        <dbReference type="Pfam" id="PF04290"/>
    </source>
</evidence>
<feature type="transmembrane region" description="Helical" evidence="9">
    <location>
        <begin position="21"/>
        <end position="41"/>
    </location>
</feature>
<feature type="domain" description="Tripartite ATP-independent periplasmic transporters DctQ component" evidence="10">
    <location>
        <begin position="29"/>
        <end position="160"/>
    </location>
</feature>
<comment type="subunit">
    <text evidence="9">The complex comprises the extracytoplasmic solute receptor protein and the two transmembrane proteins.</text>
</comment>
<keyword evidence="4 9" id="KW-0997">Cell inner membrane</keyword>
<dbReference type="PANTHER" id="PTHR35011">
    <property type="entry name" value="2,3-DIKETO-L-GULONATE TRAP TRANSPORTER SMALL PERMEASE PROTEIN YIAM"/>
    <property type="match status" value="1"/>
</dbReference>
<protein>
    <recommendedName>
        <fullName evidence="9">TRAP transporter small permease protein</fullName>
    </recommendedName>
</protein>
<dbReference type="EMBL" id="JAAEDH010000007">
    <property type="protein sequence ID" value="MBR0655025.1"/>
    <property type="molecule type" value="Genomic_DNA"/>
</dbReference>
<comment type="similarity">
    <text evidence="8 9">Belongs to the TRAP transporter small permease family.</text>
</comment>
<sequence>MGSGKFFSPAFFAPMKIEEPLVAATMAAIALITAANVVTRYLSNVSLAFTEEYSVALMIGLALLGTALAVARGTHIRIPFFVEKLSPRGQRIAEAVAMALTILCFGLLALHGAKLAYDEWDFEFVSSGLGHPQFLYTMWLPILSLVVIARALQRMIRSLRGHGP</sequence>
<dbReference type="Pfam" id="PF04290">
    <property type="entry name" value="DctQ"/>
    <property type="match status" value="1"/>
</dbReference>
<evidence type="ECO:0000313" key="11">
    <source>
        <dbReference type="EMBL" id="MBR0655025.1"/>
    </source>
</evidence>
<comment type="caution">
    <text evidence="11">The sequence shown here is derived from an EMBL/GenBank/DDBJ whole genome shotgun (WGS) entry which is preliminary data.</text>
</comment>
<comment type="subcellular location">
    <subcellularLocation>
        <location evidence="1 9">Cell inner membrane</location>
        <topology evidence="1 9">Multi-pass membrane protein</topology>
    </subcellularLocation>
</comment>
<keyword evidence="3" id="KW-1003">Cell membrane</keyword>
<comment type="function">
    <text evidence="9">Part of the tripartite ATP-independent periplasmic (TRAP) transport system.</text>
</comment>
<proteinExistence type="inferred from homology"/>